<reference evidence="1 2" key="1">
    <citation type="submission" date="2015-04" db="EMBL/GenBank/DDBJ databases">
        <title>The draft genome sequence of Roseovarius sp.R12b.</title>
        <authorList>
            <person name="Li G."/>
            <person name="Lai Q."/>
            <person name="Shao Z."/>
            <person name="Yan P."/>
        </authorList>
    </citation>
    <scope>NUCLEOTIDE SEQUENCE [LARGE SCALE GENOMIC DNA]</scope>
    <source>
        <strain evidence="1 2">R12B</strain>
    </source>
</reference>
<name>A0A0T5NRE5_9RHOB</name>
<dbReference type="EMBL" id="LAXJ01000019">
    <property type="protein sequence ID" value="KRS11528.1"/>
    <property type="molecule type" value="Genomic_DNA"/>
</dbReference>
<keyword evidence="2" id="KW-1185">Reference proteome</keyword>
<dbReference type="AlphaFoldDB" id="A0A0T5NRE5"/>
<proteinExistence type="predicted"/>
<comment type="caution">
    <text evidence="1">The sequence shown here is derived from an EMBL/GenBank/DDBJ whole genome shotgun (WGS) entry which is preliminary data.</text>
</comment>
<dbReference type="Proteomes" id="UP000051295">
    <property type="component" value="Unassembled WGS sequence"/>
</dbReference>
<accession>A0A0T5NRE5</accession>
<organism evidence="1 2">
    <name type="scientific">Roseovarius atlanticus</name>
    <dbReference type="NCBI Taxonomy" id="1641875"/>
    <lineage>
        <taxon>Bacteria</taxon>
        <taxon>Pseudomonadati</taxon>
        <taxon>Pseudomonadota</taxon>
        <taxon>Alphaproteobacteria</taxon>
        <taxon>Rhodobacterales</taxon>
        <taxon>Roseobacteraceae</taxon>
        <taxon>Roseovarius</taxon>
    </lineage>
</organism>
<evidence type="ECO:0000313" key="1">
    <source>
        <dbReference type="EMBL" id="KRS11528.1"/>
    </source>
</evidence>
<evidence type="ECO:0000313" key="2">
    <source>
        <dbReference type="Proteomes" id="UP000051295"/>
    </source>
</evidence>
<protein>
    <submittedName>
        <fullName evidence="1">Uncharacterized protein</fullName>
    </submittedName>
</protein>
<gene>
    <name evidence="1" type="ORF">XM53_16465</name>
</gene>
<sequence length="69" mass="8020">MCSGLKLLKEMMQYSLQRILQFRVSRLRGVTLNNLKIITKKLYLRRCRSLPGDMHSVLSKANLDQANLI</sequence>